<comment type="caution">
    <text evidence="1">The sequence shown here is derived from an EMBL/GenBank/DDBJ whole genome shotgun (WGS) entry which is preliminary data.</text>
</comment>
<dbReference type="EMBL" id="VSWC01000029">
    <property type="protein sequence ID" value="KAA1107245.1"/>
    <property type="molecule type" value="Genomic_DNA"/>
</dbReference>
<name>A0A5B0Q270_PUCGR</name>
<accession>A0A5B0Q270</accession>
<evidence type="ECO:0000313" key="1">
    <source>
        <dbReference type="EMBL" id="KAA1107245.1"/>
    </source>
</evidence>
<organism evidence="1 2">
    <name type="scientific">Puccinia graminis f. sp. tritici</name>
    <dbReference type="NCBI Taxonomy" id="56615"/>
    <lineage>
        <taxon>Eukaryota</taxon>
        <taxon>Fungi</taxon>
        <taxon>Dikarya</taxon>
        <taxon>Basidiomycota</taxon>
        <taxon>Pucciniomycotina</taxon>
        <taxon>Pucciniomycetes</taxon>
        <taxon>Pucciniales</taxon>
        <taxon>Pucciniaceae</taxon>
        <taxon>Puccinia</taxon>
    </lineage>
</organism>
<dbReference type="AlphaFoldDB" id="A0A5B0Q270"/>
<keyword evidence="2" id="KW-1185">Reference proteome</keyword>
<gene>
    <name evidence="1" type="ORF">PGT21_007631</name>
</gene>
<protein>
    <submittedName>
        <fullName evidence="1">Uncharacterized protein</fullName>
    </submittedName>
</protein>
<proteinExistence type="predicted"/>
<dbReference type="Proteomes" id="UP000324748">
    <property type="component" value="Unassembled WGS sequence"/>
</dbReference>
<reference evidence="1 2" key="1">
    <citation type="submission" date="2019-05" db="EMBL/GenBank/DDBJ databases">
        <title>Emergence of the Ug99 lineage of the wheat stem rust pathogen through somatic hybridization.</title>
        <authorList>
            <person name="Li F."/>
            <person name="Upadhyaya N.M."/>
            <person name="Sperschneider J."/>
            <person name="Matny O."/>
            <person name="Nguyen-Phuc H."/>
            <person name="Mago R."/>
            <person name="Raley C."/>
            <person name="Miller M.E."/>
            <person name="Silverstein K.A.T."/>
            <person name="Henningsen E."/>
            <person name="Hirsch C.D."/>
            <person name="Visser B."/>
            <person name="Pretorius Z.A."/>
            <person name="Steffenson B.J."/>
            <person name="Schwessinger B."/>
            <person name="Dodds P.N."/>
            <person name="Figueroa M."/>
        </authorList>
    </citation>
    <scope>NUCLEOTIDE SEQUENCE [LARGE SCALE GENOMIC DNA]</scope>
    <source>
        <strain evidence="1">21-0</strain>
    </source>
</reference>
<sequence>MFVLVTSLSRTSSCLTQDIASISSQDLSRSQPVGEILTSQDVATGLCYRSFGISVFTHEPEQELVYFAHDVGMM</sequence>
<evidence type="ECO:0000313" key="2">
    <source>
        <dbReference type="Proteomes" id="UP000324748"/>
    </source>
</evidence>